<sequence>MTVDLTCLCRLCARQCNDMQGIFKNSDFNSEIFSTDKNTSGLLPLKIETVTSIKVCADDGLPTQICSECLVHLNSAITFKEKCLLADSMLRRYLNTANKFRTSNFEIPDERDFISKFIKSTPDGNVIDGDSYEKDSTGDEGADIPIDNNEMNSEDRYICAPCGKRYTLPSAYKKHLSIKHGMEVDEPLGKTAPDRRTCLCNICGKQIASIQLKQHIRNHEHNFQHLCTYCGKKYLTKFRLTQHVRVHTGEKPFSCNICGKKFHEKNLLRSHQRRYLKQKPLECKVCEKRFTNRSHLNTHLMIHTGEKPYSCSQCGSEFRSNNHLKRHWKLHSGEKSYSCSICNKAFIQKSNYMQHLAVHREEKPFKCSECGKGFAYKCSLKMHVEIHRKNKDDSVTLQ</sequence>
<evidence type="ECO:0000256" key="4">
    <source>
        <dbReference type="ARBA" id="ARBA00022771"/>
    </source>
</evidence>
<keyword evidence="4 7" id="KW-0863">Zinc-finger</keyword>
<feature type="domain" description="C2H2-type" evidence="9">
    <location>
        <begin position="253"/>
        <end position="280"/>
    </location>
</feature>
<dbReference type="FunFam" id="3.30.160.60:FF:000870">
    <property type="entry name" value="zinc finger protein 197 isoform X1"/>
    <property type="match status" value="1"/>
</dbReference>
<comment type="caution">
    <text evidence="11">The sequence shown here is derived from an EMBL/GenBank/DDBJ whole genome shotgun (WGS) entry which is preliminary data.</text>
</comment>
<feature type="domain" description="C2H2-type" evidence="9">
    <location>
        <begin position="225"/>
        <end position="252"/>
    </location>
</feature>
<dbReference type="Gene3D" id="3.30.160.60">
    <property type="entry name" value="Classic Zinc Finger"/>
    <property type="match status" value="7"/>
</dbReference>
<dbReference type="PROSITE" id="PS00028">
    <property type="entry name" value="ZINC_FINGER_C2H2_1"/>
    <property type="match status" value="6"/>
</dbReference>
<dbReference type="PANTHER" id="PTHR23235:SF120">
    <property type="entry name" value="KRUPPEL-LIKE FACTOR 15"/>
    <property type="match status" value="1"/>
</dbReference>
<feature type="domain" description="C2H2-type" evidence="9">
    <location>
        <begin position="309"/>
        <end position="336"/>
    </location>
</feature>
<evidence type="ECO:0000256" key="8">
    <source>
        <dbReference type="PROSITE-ProRule" id="PRU01263"/>
    </source>
</evidence>
<keyword evidence="6" id="KW-0539">Nucleus</keyword>
<dbReference type="Proteomes" id="UP001233999">
    <property type="component" value="Unassembled WGS sequence"/>
</dbReference>
<feature type="binding site" evidence="8">
    <location>
        <position position="66"/>
    </location>
    <ligand>
        <name>Zn(2+)</name>
        <dbReference type="ChEBI" id="CHEBI:29105"/>
    </ligand>
</feature>
<dbReference type="GO" id="GO:0000978">
    <property type="term" value="F:RNA polymerase II cis-regulatory region sequence-specific DNA binding"/>
    <property type="evidence" value="ECO:0007669"/>
    <property type="project" value="TreeGrafter"/>
</dbReference>
<dbReference type="Pfam" id="PF00096">
    <property type="entry name" value="zf-C2H2"/>
    <property type="match status" value="5"/>
</dbReference>
<gene>
    <name evidence="11" type="ORF">L9F63_015877</name>
</gene>
<organism evidence="11 12">
    <name type="scientific">Diploptera punctata</name>
    <name type="common">Pacific beetle cockroach</name>
    <dbReference type="NCBI Taxonomy" id="6984"/>
    <lineage>
        <taxon>Eukaryota</taxon>
        <taxon>Metazoa</taxon>
        <taxon>Ecdysozoa</taxon>
        <taxon>Arthropoda</taxon>
        <taxon>Hexapoda</taxon>
        <taxon>Insecta</taxon>
        <taxon>Pterygota</taxon>
        <taxon>Neoptera</taxon>
        <taxon>Polyneoptera</taxon>
        <taxon>Dictyoptera</taxon>
        <taxon>Blattodea</taxon>
        <taxon>Blaberoidea</taxon>
        <taxon>Blaberidae</taxon>
        <taxon>Diplopterinae</taxon>
        <taxon>Diploptera</taxon>
    </lineage>
</organism>
<protein>
    <submittedName>
        <fullName evidence="11">Uncharacterized protein</fullName>
    </submittedName>
</protein>
<dbReference type="Gene3D" id="3.40.1800.20">
    <property type="match status" value="1"/>
</dbReference>
<evidence type="ECO:0000313" key="12">
    <source>
        <dbReference type="Proteomes" id="UP001233999"/>
    </source>
</evidence>
<dbReference type="AlphaFoldDB" id="A0AAD8A4U8"/>
<keyword evidence="3" id="KW-0677">Repeat</keyword>
<dbReference type="SUPFAM" id="SSF57716">
    <property type="entry name" value="Glucocorticoid receptor-like (DNA-binding domain)"/>
    <property type="match status" value="1"/>
</dbReference>
<dbReference type="FunFam" id="3.30.160.60:FF:001498">
    <property type="entry name" value="Zinc finger protein 404"/>
    <property type="match status" value="1"/>
</dbReference>
<dbReference type="GO" id="GO:0008270">
    <property type="term" value="F:zinc ion binding"/>
    <property type="evidence" value="ECO:0007669"/>
    <property type="project" value="UniProtKB-UniRule"/>
</dbReference>
<feature type="binding site" evidence="8">
    <location>
        <position position="69"/>
    </location>
    <ligand>
        <name>Zn(2+)</name>
        <dbReference type="ChEBI" id="CHEBI:29105"/>
    </ligand>
</feature>
<keyword evidence="5 8" id="KW-0862">Zinc</keyword>
<feature type="domain" description="C2H2-type" evidence="9">
    <location>
        <begin position="281"/>
        <end position="308"/>
    </location>
</feature>
<name>A0AAD8A4U8_DIPPU</name>
<evidence type="ECO:0000256" key="6">
    <source>
        <dbReference type="ARBA" id="ARBA00023242"/>
    </source>
</evidence>
<keyword evidence="12" id="KW-1185">Reference proteome</keyword>
<evidence type="ECO:0000256" key="3">
    <source>
        <dbReference type="ARBA" id="ARBA00022737"/>
    </source>
</evidence>
<dbReference type="PROSITE" id="PS50157">
    <property type="entry name" value="ZINC_FINGER_C2H2_2"/>
    <property type="match status" value="7"/>
</dbReference>
<dbReference type="InterPro" id="IPR012934">
    <property type="entry name" value="Znf_AD"/>
</dbReference>
<reference evidence="11" key="2">
    <citation type="submission" date="2023-05" db="EMBL/GenBank/DDBJ databases">
        <authorList>
            <person name="Fouks B."/>
        </authorList>
    </citation>
    <scope>NUCLEOTIDE SEQUENCE</scope>
    <source>
        <strain evidence="11">Stay&amp;Tobe</strain>
        <tissue evidence="11">Testes</tissue>
    </source>
</reference>
<dbReference type="PANTHER" id="PTHR23235">
    <property type="entry name" value="KRUEPPEL-LIKE TRANSCRIPTION FACTOR"/>
    <property type="match status" value="1"/>
</dbReference>
<feature type="domain" description="C2H2-type" evidence="9">
    <location>
        <begin position="337"/>
        <end position="364"/>
    </location>
</feature>
<dbReference type="FunFam" id="3.30.160.60:FF:000303">
    <property type="entry name" value="Zinc finger protein 41"/>
    <property type="match status" value="1"/>
</dbReference>
<dbReference type="SUPFAM" id="SSF57667">
    <property type="entry name" value="beta-beta-alpha zinc fingers"/>
    <property type="match status" value="4"/>
</dbReference>
<proteinExistence type="predicted"/>
<evidence type="ECO:0000259" key="10">
    <source>
        <dbReference type="PROSITE" id="PS51915"/>
    </source>
</evidence>
<dbReference type="SMART" id="SM00868">
    <property type="entry name" value="zf-AD"/>
    <property type="match status" value="1"/>
</dbReference>
<evidence type="ECO:0000259" key="9">
    <source>
        <dbReference type="PROSITE" id="PS50157"/>
    </source>
</evidence>
<evidence type="ECO:0000256" key="2">
    <source>
        <dbReference type="ARBA" id="ARBA00022723"/>
    </source>
</evidence>
<accession>A0AAD8A4U8</accession>
<dbReference type="SMART" id="SM00355">
    <property type="entry name" value="ZnF_C2H2"/>
    <property type="match status" value="8"/>
</dbReference>
<dbReference type="InterPro" id="IPR036236">
    <property type="entry name" value="Znf_C2H2_sf"/>
</dbReference>
<dbReference type="GO" id="GO:0005634">
    <property type="term" value="C:nucleus"/>
    <property type="evidence" value="ECO:0007669"/>
    <property type="project" value="UniProtKB-SubCell"/>
</dbReference>
<evidence type="ECO:0000256" key="5">
    <source>
        <dbReference type="ARBA" id="ARBA00022833"/>
    </source>
</evidence>
<evidence type="ECO:0000256" key="1">
    <source>
        <dbReference type="ARBA" id="ARBA00004123"/>
    </source>
</evidence>
<feature type="binding site" evidence="8">
    <location>
        <position position="12"/>
    </location>
    <ligand>
        <name>Zn(2+)</name>
        <dbReference type="ChEBI" id="CHEBI:29105"/>
    </ligand>
</feature>
<dbReference type="InterPro" id="IPR013087">
    <property type="entry name" value="Znf_C2H2_type"/>
</dbReference>
<evidence type="ECO:0000256" key="7">
    <source>
        <dbReference type="PROSITE-ProRule" id="PRU00042"/>
    </source>
</evidence>
<dbReference type="FunFam" id="3.30.160.60:FF:000624">
    <property type="entry name" value="zinc finger protein 697"/>
    <property type="match status" value="1"/>
</dbReference>
<dbReference type="Pfam" id="PF07776">
    <property type="entry name" value="zf-AD"/>
    <property type="match status" value="1"/>
</dbReference>
<reference evidence="11" key="1">
    <citation type="journal article" date="2023" name="IScience">
        <title>Live-bearing cockroach genome reveals convergent evolutionary mechanisms linked to viviparity in insects and beyond.</title>
        <authorList>
            <person name="Fouks B."/>
            <person name="Harrison M.C."/>
            <person name="Mikhailova A.A."/>
            <person name="Marchal E."/>
            <person name="English S."/>
            <person name="Carruthers M."/>
            <person name="Jennings E.C."/>
            <person name="Chiamaka E.L."/>
            <person name="Frigard R.A."/>
            <person name="Pippel M."/>
            <person name="Attardo G.M."/>
            <person name="Benoit J.B."/>
            <person name="Bornberg-Bauer E."/>
            <person name="Tobe S.S."/>
        </authorList>
    </citation>
    <scope>NUCLEOTIDE SEQUENCE</scope>
    <source>
        <strain evidence="11">Stay&amp;Tobe</strain>
    </source>
</reference>
<dbReference type="FunFam" id="3.30.160.60:FF:000630">
    <property type="entry name" value="Zinc finger protein 180"/>
    <property type="match status" value="1"/>
</dbReference>
<dbReference type="EMBL" id="JASPKZ010003835">
    <property type="protein sequence ID" value="KAJ9592461.1"/>
    <property type="molecule type" value="Genomic_DNA"/>
</dbReference>
<feature type="domain" description="C2H2-type" evidence="9">
    <location>
        <begin position="157"/>
        <end position="185"/>
    </location>
</feature>
<feature type="binding site" evidence="8">
    <location>
        <position position="9"/>
    </location>
    <ligand>
        <name>Zn(2+)</name>
        <dbReference type="ChEBI" id="CHEBI:29105"/>
    </ligand>
</feature>
<feature type="domain" description="C2H2-type" evidence="9">
    <location>
        <begin position="365"/>
        <end position="392"/>
    </location>
</feature>
<dbReference type="GO" id="GO:0000981">
    <property type="term" value="F:DNA-binding transcription factor activity, RNA polymerase II-specific"/>
    <property type="evidence" value="ECO:0007669"/>
    <property type="project" value="TreeGrafter"/>
</dbReference>
<evidence type="ECO:0000313" key="11">
    <source>
        <dbReference type="EMBL" id="KAJ9592461.1"/>
    </source>
</evidence>
<dbReference type="PROSITE" id="PS51915">
    <property type="entry name" value="ZAD"/>
    <property type="match status" value="1"/>
</dbReference>
<keyword evidence="2 8" id="KW-0479">Metal-binding</keyword>
<feature type="domain" description="ZAD" evidence="10">
    <location>
        <begin position="7"/>
        <end position="93"/>
    </location>
</feature>
<comment type="subcellular location">
    <subcellularLocation>
        <location evidence="1">Nucleus</location>
    </subcellularLocation>
</comment>